<dbReference type="InterPro" id="IPR004606">
    <property type="entry name" value="Mop_domain"/>
</dbReference>
<keyword evidence="1" id="KW-0813">Transport</keyword>
<dbReference type="Proteomes" id="UP001183648">
    <property type="component" value="Unassembled WGS sequence"/>
</dbReference>
<evidence type="ECO:0000313" key="8">
    <source>
        <dbReference type="EMBL" id="MDR7363437.1"/>
    </source>
</evidence>
<sequence>MTPAADRDDAHLRVAATVPERGLDAALAVGRGETLALLGPNGAGKSTLLSLVAGLIAPYDGQVTLGHRVLTSVRSGTTRTWVAPHRRRVGLLDQRALLFPHLSVADNVAFGPRSAGVRPDAARATARRWLAAVGLEDRAASRATELSGGQAQRVAVARALAADPEVLLLDEPLAALDVDVAPALRHRLREVLAEQTTVLATHDVLDALLLADRVAVVEDGRVVEEGPTAEVLARPRSAFAARIAGLNLVRGTWRGDRLVTEEGTEVHGLTHGDVPSYSSTATAVFRPSAVAVYLHDVSGSPRNHFPLVVRALEPRGDLVRVTGESGGLTLAADVTPQSVAELGLVPGLRVSLTVKATEVSVYGV</sequence>
<name>A0ABU2BYG6_9ACTN</name>
<proteinExistence type="predicted"/>
<evidence type="ECO:0000256" key="5">
    <source>
        <dbReference type="PROSITE-ProRule" id="PRU01213"/>
    </source>
</evidence>
<evidence type="ECO:0000313" key="9">
    <source>
        <dbReference type="Proteomes" id="UP001183648"/>
    </source>
</evidence>
<evidence type="ECO:0000256" key="4">
    <source>
        <dbReference type="ARBA" id="ARBA00022840"/>
    </source>
</evidence>
<dbReference type="InterPro" id="IPR017871">
    <property type="entry name" value="ABC_transporter-like_CS"/>
</dbReference>
<evidence type="ECO:0000256" key="3">
    <source>
        <dbReference type="ARBA" id="ARBA00022741"/>
    </source>
</evidence>
<dbReference type="SUPFAM" id="SSF52540">
    <property type="entry name" value="P-loop containing nucleoside triphosphate hydrolases"/>
    <property type="match status" value="1"/>
</dbReference>
<dbReference type="PROSITE" id="PS50893">
    <property type="entry name" value="ABC_TRANSPORTER_2"/>
    <property type="match status" value="1"/>
</dbReference>
<comment type="caution">
    <text evidence="8">The sequence shown here is derived from an EMBL/GenBank/DDBJ whole genome shotgun (WGS) entry which is preliminary data.</text>
</comment>
<dbReference type="PROSITE" id="PS00211">
    <property type="entry name" value="ABC_TRANSPORTER_1"/>
    <property type="match status" value="1"/>
</dbReference>
<feature type="domain" description="ABC transporter" evidence="6">
    <location>
        <begin position="5"/>
        <end position="244"/>
    </location>
</feature>
<dbReference type="Gene3D" id="2.40.50.100">
    <property type="match status" value="1"/>
</dbReference>
<organism evidence="8 9">
    <name type="scientific">Nocardioides marmoribigeumensis</name>
    <dbReference type="NCBI Taxonomy" id="433649"/>
    <lineage>
        <taxon>Bacteria</taxon>
        <taxon>Bacillati</taxon>
        <taxon>Actinomycetota</taxon>
        <taxon>Actinomycetes</taxon>
        <taxon>Propionibacteriales</taxon>
        <taxon>Nocardioidaceae</taxon>
        <taxon>Nocardioides</taxon>
    </lineage>
</organism>
<feature type="domain" description="Mop" evidence="7">
    <location>
        <begin position="298"/>
        <end position="363"/>
    </location>
</feature>
<evidence type="ECO:0000256" key="1">
    <source>
        <dbReference type="ARBA" id="ARBA00022448"/>
    </source>
</evidence>
<reference evidence="8 9" key="1">
    <citation type="submission" date="2023-07" db="EMBL/GenBank/DDBJ databases">
        <title>Sequencing the genomes of 1000 actinobacteria strains.</title>
        <authorList>
            <person name="Klenk H.-P."/>
        </authorList>
    </citation>
    <scope>NUCLEOTIDE SEQUENCE [LARGE SCALE GENOMIC DNA]</scope>
    <source>
        <strain evidence="8 9">DSM 19426</strain>
    </source>
</reference>
<dbReference type="PANTHER" id="PTHR42781">
    <property type="entry name" value="SPERMIDINE/PUTRESCINE IMPORT ATP-BINDING PROTEIN POTA"/>
    <property type="match status" value="1"/>
</dbReference>
<gene>
    <name evidence="8" type="ORF">J2S63_002990</name>
</gene>
<protein>
    <submittedName>
        <fullName evidence="8">Molybdate transport system ATP-binding protein</fullName>
    </submittedName>
</protein>
<keyword evidence="2 5" id="KW-0500">Molybdenum</keyword>
<keyword evidence="3" id="KW-0547">Nucleotide-binding</keyword>
<evidence type="ECO:0000256" key="2">
    <source>
        <dbReference type="ARBA" id="ARBA00022505"/>
    </source>
</evidence>
<dbReference type="EMBL" id="JAVDYG010000001">
    <property type="protein sequence ID" value="MDR7363437.1"/>
    <property type="molecule type" value="Genomic_DNA"/>
</dbReference>
<dbReference type="RefSeq" id="WP_310303844.1">
    <property type="nucleotide sequence ID" value="NZ_BAAAPS010000003.1"/>
</dbReference>
<dbReference type="SMART" id="SM00382">
    <property type="entry name" value="AAA"/>
    <property type="match status" value="1"/>
</dbReference>
<dbReference type="PROSITE" id="PS51866">
    <property type="entry name" value="MOP"/>
    <property type="match status" value="1"/>
</dbReference>
<dbReference type="Pfam" id="PF03459">
    <property type="entry name" value="TOBE"/>
    <property type="match status" value="1"/>
</dbReference>
<dbReference type="InterPro" id="IPR003439">
    <property type="entry name" value="ABC_transporter-like_ATP-bd"/>
</dbReference>
<dbReference type="Gene3D" id="3.40.50.300">
    <property type="entry name" value="P-loop containing nucleotide triphosphate hydrolases"/>
    <property type="match status" value="1"/>
</dbReference>
<dbReference type="InterPro" id="IPR050093">
    <property type="entry name" value="ABC_SmlMolc_Importer"/>
</dbReference>
<dbReference type="SUPFAM" id="SSF50331">
    <property type="entry name" value="MOP-like"/>
    <property type="match status" value="1"/>
</dbReference>
<keyword evidence="9" id="KW-1185">Reference proteome</keyword>
<dbReference type="InterPro" id="IPR003593">
    <property type="entry name" value="AAA+_ATPase"/>
</dbReference>
<dbReference type="GO" id="GO:0005524">
    <property type="term" value="F:ATP binding"/>
    <property type="evidence" value="ECO:0007669"/>
    <property type="project" value="UniProtKB-KW"/>
</dbReference>
<dbReference type="InterPro" id="IPR005116">
    <property type="entry name" value="Transp-assoc_OB_typ1"/>
</dbReference>
<evidence type="ECO:0000259" key="6">
    <source>
        <dbReference type="PROSITE" id="PS50893"/>
    </source>
</evidence>
<accession>A0ABU2BYG6</accession>
<dbReference type="PANTHER" id="PTHR42781:SF4">
    <property type="entry name" value="SPERMIDINE_PUTRESCINE IMPORT ATP-BINDING PROTEIN POTA"/>
    <property type="match status" value="1"/>
</dbReference>
<keyword evidence="4 8" id="KW-0067">ATP-binding</keyword>
<dbReference type="Pfam" id="PF00005">
    <property type="entry name" value="ABC_tran"/>
    <property type="match status" value="1"/>
</dbReference>
<dbReference type="InterPro" id="IPR008995">
    <property type="entry name" value="Mo/tungstate-bd_C_term_dom"/>
</dbReference>
<evidence type="ECO:0000259" key="7">
    <source>
        <dbReference type="PROSITE" id="PS51866"/>
    </source>
</evidence>
<dbReference type="InterPro" id="IPR027417">
    <property type="entry name" value="P-loop_NTPase"/>
</dbReference>